<dbReference type="PATRIC" id="fig|1121022.4.peg.3053"/>
<feature type="chain" id="PRO_5004724137" evidence="1">
    <location>
        <begin position="22"/>
        <end position="152"/>
    </location>
</feature>
<keyword evidence="1" id="KW-0732">Signal</keyword>
<dbReference type="STRING" id="1121022.GCA_000376105_03329"/>
<comment type="caution">
    <text evidence="2">The sequence shown here is derived from an EMBL/GenBank/DDBJ whole genome shotgun (WGS) entry which is preliminary data.</text>
</comment>
<name>V4PTD4_9CAUL</name>
<dbReference type="EMBL" id="AWGB01000033">
    <property type="protein sequence ID" value="ESQ88815.1"/>
    <property type="molecule type" value="Genomic_DNA"/>
</dbReference>
<dbReference type="RefSeq" id="WP_018083006.1">
    <property type="nucleotide sequence ID" value="NZ_AQWM01000022.1"/>
</dbReference>
<protein>
    <submittedName>
        <fullName evidence="2">Uncharacterized protein</fullName>
    </submittedName>
</protein>
<sequence length="152" mass="16606">MRKFIIASAAVTLLIAPAAQAQDPNICPVLRTVLDASVTHFKSIKGKKIESDTWKVTSNLPYADNCQIDNVLAPEIRYKCFFSSSDRSATPSTLKAMGDVYANNIGACRNEFTRATNEFSANSTDFSDASGVRVDVTVYSDFFTVGVYEPQS</sequence>
<evidence type="ECO:0000313" key="2">
    <source>
        <dbReference type="EMBL" id="ESQ88815.1"/>
    </source>
</evidence>
<organism evidence="2 3">
    <name type="scientific">Asticcacaulis benevestitus DSM 16100 = ATCC BAA-896</name>
    <dbReference type="NCBI Taxonomy" id="1121022"/>
    <lineage>
        <taxon>Bacteria</taxon>
        <taxon>Pseudomonadati</taxon>
        <taxon>Pseudomonadota</taxon>
        <taxon>Alphaproteobacteria</taxon>
        <taxon>Caulobacterales</taxon>
        <taxon>Caulobacteraceae</taxon>
        <taxon>Asticcacaulis</taxon>
    </lineage>
</organism>
<feature type="signal peptide" evidence="1">
    <location>
        <begin position="1"/>
        <end position="21"/>
    </location>
</feature>
<gene>
    <name evidence="2" type="ORF">ABENE_15005</name>
</gene>
<evidence type="ECO:0000313" key="3">
    <source>
        <dbReference type="Proteomes" id="UP000017837"/>
    </source>
</evidence>
<evidence type="ECO:0000256" key="1">
    <source>
        <dbReference type="SAM" id="SignalP"/>
    </source>
</evidence>
<dbReference type="AlphaFoldDB" id="V4PTD4"/>
<reference evidence="2 3" key="1">
    <citation type="journal article" date="2014" name="Nature">
        <title>Sequential evolution of bacterial morphology by co-option of a developmental regulator.</title>
        <authorList>
            <person name="Jiang C."/>
            <person name="Brown P.J."/>
            <person name="Ducret A."/>
            <person name="Brun Y.V."/>
        </authorList>
    </citation>
    <scope>NUCLEOTIDE SEQUENCE [LARGE SCALE GENOMIC DNA]</scope>
    <source>
        <strain evidence="2 3">DSM 16100</strain>
    </source>
</reference>
<accession>V4PTD4</accession>
<proteinExistence type="predicted"/>
<dbReference type="Proteomes" id="UP000017837">
    <property type="component" value="Unassembled WGS sequence"/>
</dbReference>
<keyword evidence="3" id="KW-1185">Reference proteome</keyword>